<keyword evidence="3" id="KW-1185">Reference proteome</keyword>
<dbReference type="EMBL" id="JAASQJ010000002">
    <property type="protein sequence ID" value="NIJ52465.1"/>
    <property type="molecule type" value="Genomic_DNA"/>
</dbReference>
<protein>
    <submittedName>
        <fullName evidence="2">Magnesium-transporting ATPase (P-type)</fullName>
    </submittedName>
</protein>
<keyword evidence="1" id="KW-1133">Transmembrane helix</keyword>
<name>A0ABX0ULB0_9BACT</name>
<keyword evidence="1" id="KW-0472">Membrane</keyword>
<comment type="caution">
    <text evidence="2">The sequence shown here is derived from an EMBL/GenBank/DDBJ whole genome shotgun (WGS) entry which is preliminary data.</text>
</comment>
<feature type="transmembrane region" description="Helical" evidence="1">
    <location>
        <begin position="47"/>
        <end position="66"/>
    </location>
</feature>
<dbReference type="Proteomes" id="UP001179181">
    <property type="component" value="Unassembled WGS sequence"/>
</dbReference>
<dbReference type="RefSeq" id="WP_167268957.1">
    <property type="nucleotide sequence ID" value="NZ_JAASQJ010000002.1"/>
</dbReference>
<feature type="transmembrane region" description="Helical" evidence="1">
    <location>
        <begin position="6"/>
        <end position="27"/>
    </location>
</feature>
<proteinExistence type="predicted"/>
<organism evidence="2 3">
    <name type="scientific">Dyadobacter arcticus</name>
    <dbReference type="NCBI Taxonomy" id="1078754"/>
    <lineage>
        <taxon>Bacteria</taxon>
        <taxon>Pseudomonadati</taxon>
        <taxon>Bacteroidota</taxon>
        <taxon>Cytophagia</taxon>
        <taxon>Cytophagales</taxon>
        <taxon>Spirosomataceae</taxon>
        <taxon>Dyadobacter</taxon>
    </lineage>
</organism>
<keyword evidence="1" id="KW-0812">Transmembrane</keyword>
<sequence length="154" mass="17653">MYPILLFLHSLFRWMVLASLLLSIFVAYQGYSGKKPFTTAANSIRHWTATIAHIQLTLGVTLYFQSPIVKLAVSASGNGWYHDQPLFFRYIHAVMMIIAVIVITIGSAKAKRMETDQLKYQTMLRWFVAALVILLIAIPWPFSPLVARPYFRFL</sequence>
<reference evidence="2 3" key="1">
    <citation type="submission" date="2020-03" db="EMBL/GenBank/DDBJ databases">
        <title>Genomic Encyclopedia of Type Strains, Phase IV (KMG-IV): sequencing the most valuable type-strain genomes for metagenomic binning, comparative biology and taxonomic classification.</title>
        <authorList>
            <person name="Goeker M."/>
        </authorList>
    </citation>
    <scope>NUCLEOTIDE SEQUENCE [LARGE SCALE GENOMIC DNA]</scope>
    <source>
        <strain evidence="2 3">DSM 102865</strain>
    </source>
</reference>
<accession>A0ABX0ULB0</accession>
<gene>
    <name evidence="2" type="ORF">FHS68_001635</name>
</gene>
<feature type="transmembrane region" description="Helical" evidence="1">
    <location>
        <begin position="126"/>
        <end position="147"/>
    </location>
</feature>
<evidence type="ECO:0000313" key="3">
    <source>
        <dbReference type="Proteomes" id="UP001179181"/>
    </source>
</evidence>
<evidence type="ECO:0000313" key="2">
    <source>
        <dbReference type="EMBL" id="NIJ52465.1"/>
    </source>
</evidence>
<feature type="transmembrane region" description="Helical" evidence="1">
    <location>
        <begin position="86"/>
        <end position="105"/>
    </location>
</feature>
<evidence type="ECO:0000256" key="1">
    <source>
        <dbReference type="SAM" id="Phobius"/>
    </source>
</evidence>